<reference evidence="1" key="1">
    <citation type="journal article" date="2022" name="Front. Genet.">
        <title>Chromosome-Scale Assembly of the Dendrobium nobile Genome Provides Insights Into the Molecular Mechanism of the Biosynthesis of the Medicinal Active Ingredient of Dendrobium.</title>
        <authorList>
            <person name="Xu Q."/>
            <person name="Niu S.-C."/>
            <person name="Li K.-L."/>
            <person name="Zheng P.-J."/>
            <person name="Zhang X.-J."/>
            <person name="Jia Y."/>
            <person name="Liu Y."/>
            <person name="Niu Y.-X."/>
            <person name="Yu L.-H."/>
            <person name="Chen D.-F."/>
            <person name="Zhang G.-Q."/>
        </authorList>
    </citation>
    <scope>NUCLEOTIDE SEQUENCE</scope>
    <source>
        <tissue evidence="1">Leaf</tissue>
    </source>
</reference>
<accession>A0A8T3AUF5</accession>
<dbReference type="AlphaFoldDB" id="A0A8T3AUF5"/>
<name>A0A8T3AUF5_DENNO</name>
<dbReference type="EMBL" id="JAGYWB010000013">
    <property type="protein sequence ID" value="KAI0499694.1"/>
    <property type="molecule type" value="Genomic_DNA"/>
</dbReference>
<comment type="caution">
    <text evidence="1">The sequence shown here is derived from an EMBL/GenBank/DDBJ whole genome shotgun (WGS) entry which is preliminary data.</text>
</comment>
<protein>
    <submittedName>
        <fullName evidence="1">Uncharacterized protein</fullName>
    </submittedName>
</protein>
<proteinExistence type="predicted"/>
<evidence type="ECO:0000313" key="2">
    <source>
        <dbReference type="Proteomes" id="UP000829196"/>
    </source>
</evidence>
<evidence type="ECO:0000313" key="1">
    <source>
        <dbReference type="EMBL" id="KAI0499694.1"/>
    </source>
</evidence>
<sequence>MRWELLKGQPHIKVRLCSLECIPFTGSFEHVYEFLMCIASVSIWLSVDINEFSANLVVFHS</sequence>
<organism evidence="1 2">
    <name type="scientific">Dendrobium nobile</name>
    <name type="common">Orchid</name>
    <dbReference type="NCBI Taxonomy" id="94219"/>
    <lineage>
        <taxon>Eukaryota</taxon>
        <taxon>Viridiplantae</taxon>
        <taxon>Streptophyta</taxon>
        <taxon>Embryophyta</taxon>
        <taxon>Tracheophyta</taxon>
        <taxon>Spermatophyta</taxon>
        <taxon>Magnoliopsida</taxon>
        <taxon>Liliopsida</taxon>
        <taxon>Asparagales</taxon>
        <taxon>Orchidaceae</taxon>
        <taxon>Epidendroideae</taxon>
        <taxon>Malaxideae</taxon>
        <taxon>Dendrobiinae</taxon>
        <taxon>Dendrobium</taxon>
    </lineage>
</organism>
<dbReference type="Proteomes" id="UP000829196">
    <property type="component" value="Unassembled WGS sequence"/>
</dbReference>
<keyword evidence="2" id="KW-1185">Reference proteome</keyword>
<gene>
    <name evidence="1" type="ORF">KFK09_017902</name>
</gene>